<dbReference type="Gene3D" id="3.90.1530.10">
    <property type="entry name" value="Conserved hypothetical protein from pyrococcus furiosus pfu- 392566-001, ParB domain"/>
    <property type="match status" value="1"/>
</dbReference>
<keyword evidence="2" id="KW-0614">Plasmid</keyword>
<evidence type="ECO:0000256" key="1">
    <source>
        <dbReference type="SAM" id="MobiDB-lite"/>
    </source>
</evidence>
<dbReference type="InterPro" id="IPR036086">
    <property type="entry name" value="ParB/Sulfiredoxin_sf"/>
</dbReference>
<gene>
    <name evidence="2" type="ORF">FUAX_49060</name>
</gene>
<evidence type="ECO:0008006" key="4">
    <source>
        <dbReference type="Google" id="ProtNLM"/>
    </source>
</evidence>
<evidence type="ECO:0000313" key="3">
    <source>
        <dbReference type="Proteomes" id="UP001348817"/>
    </source>
</evidence>
<sequence>MAKKKIQVRRRGVERPVRSTAPKAVETATQQAVAESASEHISPTGNAGKMLREIAQGRKEYIGGIGFTTSDDPRISIHPELRHFIPKLTRQEKAKLRESILRDGCRDAILLWRAGEDEWFIVDGHNRYAICHELDLEFPYRLTDFSGLPEAKSFMLDLQLGKRNLVKWQVSYFRGMKYVQSKNQHGGHRTSSEQNVHLGNNADEASEQNVHLKKVSERLAEEFGVSHMTIQRDARFYQGVEALPKDVRERLMNRVVRINKQFVEQVGAKRNDRFADPNEVMDYLKGKLSLDEENATEKDREWIKEYLPDAAPATSPRPEFDAKEFKKKELAKCRKMIKNISSDDKESVLKIYQDIVSIIKKEISENI</sequence>
<geneLocation type="plasmid" evidence="2 3">
    <name>pFA4</name>
</geneLocation>
<dbReference type="AlphaFoldDB" id="A0AAU9D1C5"/>
<feature type="region of interest" description="Disordered" evidence="1">
    <location>
        <begin position="1"/>
        <end position="22"/>
    </location>
</feature>
<dbReference type="SUPFAM" id="SSF110849">
    <property type="entry name" value="ParB/Sulfiredoxin"/>
    <property type="match status" value="1"/>
</dbReference>
<feature type="compositionally biased region" description="Basic residues" evidence="1">
    <location>
        <begin position="1"/>
        <end position="10"/>
    </location>
</feature>
<dbReference type="Proteomes" id="UP001348817">
    <property type="component" value="Plasmid pFA4"/>
</dbReference>
<dbReference type="KEGG" id="fax:FUAX_49060"/>
<protein>
    <recommendedName>
        <fullName evidence="4">ParB/Sulfiredoxin domain-containing protein</fullName>
    </recommendedName>
</protein>
<reference evidence="2 3" key="1">
    <citation type="submission" date="2021-12" db="EMBL/GenBank/DDBJ databases">
        <title>Genome sequencing of bacteria with rrn-lacking chromosome and rrn-plasmid.</title>
        <authorList>
            <person name="Anda M."/>
            <person name="Iwasaki W."/>
        </authorList>
    </citation>
    <scope>NUCLEOTIDE SEQUENCE [LARGE SCALE GENOMIC DNA]</scope>
    <source>
        <strain evidence="2 3">DSM 100852</strain>
        <plasmid evidence="2 3">pFA4</plasmid>
    </source>
</reference>
<keyword evidence="3" id="KW-1185">Reference proteome</keyword>
<proteinExistence type="predicted"/>
<name>A0AAU9D1C5_9BACT</name>
<dbReference type="RefSeq" id="WP_338395609.1">
    <property type="nucleotide sequence ID" value="NZ_AP025318.1"/>
</dbReference>
<accession>A0AAU9D1C5</accession>
<dbReference type="EMBL" id="AP025318">
    <property type="protein sequence ID" value="BDD12474.1"/>
    <property type="molecule type" value="Genomic_DNA"/>
</dbReference>
<organism evidence="2 3">
    <name type="scientific">Fulvitalea axinellae</name>
    <dbReference type="NCBI Taxonomy" id="1182444"/>
    <lineage>
        <taxon>Bacteria</taxon>
        <taxon>Pseudomonadati</taxon>
        <taxon>Bacteroidota</taxon>
        <taxon>Cytophagia</taxon>
        <taxon>Cytophagales</taxon>
        <taxon>Persicobacteraceae</taxon>
        <taxon>Fulvitalea</taxon>
    </lineage>
</organism>
<evidence type="ECO:0000313" key="2">
    <source>
        <dbReference type="EMBL" id="BDD12474.1"/>
    </source>
</evidence>